<evidence type="ECO:0008006" key="4">
    <source>
        <dbReference type="Google" id="ProtNLM"/>
    </source>
</evidence>
<comment type="caution">
    <text evidence="2">The sequence shown here is derived from an EMBL/GenBank/DDBJ whole genome shotgun (WGS) entry which is preliminary data.</text>
</comment>
<keyword evidence="1" id="KW-1133">Transmembrane helix</keyword>
<dbReference type="Proteomes" id="UP000317990">
    <property type="component" value="Unassembled WGS sequence"/>
</dbReference>
<evidence type="ECO:0000313" key="2">
    <source>
        <dbReference type="EMBL" id="TGG91840.1"/>
    </source>
</evidence>
<accession>A0A524RMH5</accession>
<evidence type="ECO:0000313" key="3">
    <source>
        <dbReference type="Proteomes" id="UP000317990"/>
    </source>
</evidence>
<keyword evidence="1" id="KW-0472">Membrane</keyword>
<reference evidence="2 3" key="1">
    <citation type="journal article" date="2019" name="mSystems">
        <title>Life at home and on the roam: Genomic adaptions reflect the dual lifestyle of an intracellular, facultative symbiont.</title>
        <authorList>
            <person name="Burgsdorf I."/>
        </authorList>
    </citation>
    <scope>NUCLEOTIDE SEQUENCE [LARGE SCALE GENOMIC DNA]</scope>
    <source>
        <strain evidence="2">277cV</strain>
    </source>
</reference>
<protein>
    <recommendedName>
        <fullName evidence="4">Phosphate ABC transporter permease</fullName>
    </recommendedName>
</protein>
<evidence type="ECO:0000256" key="1">
    <source>
        <dbReference type="SAM" id="Phobius"/>
    </source>
</evidence>
<feature type="transmembrane region" description="Helical" evidence="1">
    <location>
        <begin position="37"/>
        <end position="54"/>
    </location>
</feature>
<gene>
    <name evidence="2" type="ORF">ERJ67_07495</name>
</gene>
<dbReference type="AlphaFoldDB" id="A0A524RMH5"/>
<dbReference type="EMBL" id="SRMO01000071">
    <property type="protein sequence ID" value="TGG91840.1"/>
    <property type="molecule type" value="Genomic_DNA"/>
</dbReference>
<keyword evidence="1" id="KW-0812">Transmembrane</keyword>
<sequence>MLVPLKEGELNQLIPIVATGPQFNFCWGTPQQVLQRALISAIGAVISLLLGQSLGVGSSWGPLWLVVGIVFGLYWLWEPLATAARRNGRLRSLTMAAIVEAEVVDLFTQERISERREDVSASGRLELVESKRTWLSLELEDEGGYIGRLSFPLARAHQTIRRGEVVCCLAFSPRRDFSRITDLSDAWLPGMDIWVGDYPYLRRELFEELCGRRLRRH</sequence>
<name>A0A524RMH5_9CHRO</name>
<proteinExistence type="predicted"/>
<feature type="transmembrane region" description="Helical" evidence="1">
    <location>
        <begin position="60"/>
        <end position="77"/>
    </location>
</feature>
<organism evidence="2 3">
    <name type="scientific">Aphanocapsa feldmannii 277cV</name>
    <dbReference type="NCBI Taxonomy" id="2507553"/>
    <lineage>
        <taxon>Bacteria</taxon>
        <taxon>Bacillati</taxon>
        <taxon>Cyanobacteriota</taxon>
        <taxon>Cyanophyceae</taxon>
        <taxon>Oscillatoriophycideae</taxon>
        <taxon>Chroococcales</taxon>
        <taxon>Microcystaceae</taxon>
        <taxon>Aphanocapsa</taxon>
    </lineage>
</organism>